<evidence type="ECO:0000256" key="7">
    <source>
        <dbReference type="SAM" id="MobiDB-lite"/>
    </source>
</evidence>
<evidence type="ECO:0000256" key="6">
    <source>
        <dbReference type="SAM" id="Coils"/>
    </source>
</evidence>
<dbReference type="Gene3D" id="2.60.200.20">
    <property type="match status" value="1"/>
</dbReference>
<feature type="compositionally biased region" description="Polar residues" evidence="7">
    <location>
        <begin position="478"/>
        <end position="495"/>
    </location>
</feature>
<feature type="compositionally biased region" description="Polar residues" evidence="7">
    <location>
        <begin position="377"/>
        <end position="387"/>
    </location>
</feature>
<dbReference type="GO" id="GO:0000724">
    <property type="term" value="P:double-strand break repair via homologous recombination"/>
    <property type="evidence" value="ECO:0007669"/>
    <property type="project" value="TreeGrafter"/>
</dbReference>
<dbReference type="EMBL" id="NAJO01000004">
    <property type="protein sequence ID" value="OQO12707.1"/>
    <property type="molecule type" value="Genomic_DNA"/>
</dbReference>
<dbReference type="SUPFAM" id="SSF49879">
    <property type="entry name" value="SMAD/FHA domain"/>
    <property type="match status" value="1"/>
</dbReference>
<evidence type="ECO:0000256" key="1">
    <source>
        <dbReference type="ARBA" id="ARBA00004123"/>
    </source>
</evidence>
<dbReference type="PROSITE" id="PS50006">
    <property type="entry name" value="FHA_DOMAIN"/>
    <property type="match status" value="1"/>
</dbReference>
<comment type="similarity">
    <text evidence="5">Belongs to the Nibrin family.</text>
</comment>
<protein>
    <recommendedName>
        <fullName evidence="8">FHA domain-containing protein</fullName>
    </recommendedName>
</protein>
<reference evidence="10" key="1">
    <citation type="submission" date="2017-03" db="EMBL/GenBank/DDBJ databases">
        <title>Genomes of endolithic fungi from Antarctica.</title>
        <authorList>
            <person name="Coleine C."/>
            <person name="Masonjones S."/>
            <person name="Stajich J.E."/>
        </authorList>
    </citation>
    <scope>NUCLEOTIDE SEQUENCE [LARGE SCALE GENOMIC DNA]</scope>
    <source>
        <strain evidence="10">CCFEE 5527</strain>
    </source>
</reference>
<dbReference type="InterPro" id="IPR043014">
    <property type="entry name" value="Nibrin_BRCT2_sf"/>
</dbReference>
<dbReference type="Proteomes" id="UP000192596">
    <property type="component" value="Unassembled WGS sequence"/>
</dbReference>
<dbReference type="SMART" id="SM00240">
    <property type="entry name" value="FHA"/>
    <property type="match status" value="1"/>
</dbReference>
<dbReference type="STRING" id="1507870.A0A1V8TMV2"/>
<dbReference type="Pfam" id="PF16508">
    <property type="entry name" value="NIBRIN_BRCT_II"/>
    <property type="match status" value="1"/>
</dbReference>
<dbReference type="OrthoDB" id="552194at2759"/>
<accession>A0A1V8TMV2</accession>
<evidence type="ECO:0000313" key="9">
    <source>
        <dbReference type="EMBL" id="OQO12707.1"/>
    </source>
</evidence>
<dbReference type="GO" id="GO:0007095">
    <property type="term" value="P:mitotic G2 DNA damage checkpoint signaling"/>
    <property type="evidence" value="ECO:0007669"/>
    <property type="project" value="InterPro"/>
</dbReference>
<feature type="region of interest" description="Disordered" evidence="7">
    <location>
        <begin position="370"/>
        <end position="555"/>
    </location>
</feature>
<feature type="region of interest" description="Disordered" evidence="7">
    <location>
        <begin position="603"/>
        <end position="644"/>
    </location>
</feature>
<keyword evidence="3" id="KW-0234">DNA repair</keyword>
<evidence type="ECO:0000256" key="5">
    <source>
        <dbReference type="ARBA" id="ARBA00044757"/>
    </source>
</evidence>
<keyword evidence="4" id="KW-0539">Nucleus</keyword>
<evidence type="ECO:0000256" key="2">
    <source>
        <dbReference type="ARBA" id="ARBA00022763"/>
    </source>
</evidence>
<keyword evidence="6" id="KW-0175">Coiled coil</keyword>
<keyword evidence="10" id="KW-1185">Reference proteome</keyword>
<feature type="region of interest" description="Disordered" evidence="7">
    <location>
        <begin position="682"/>
        <end position="776"/>
    </location>
</feature>
<feature type="coiled-coil region" evidence="6">
    <location>
        <begin position="556"/>
        <end position="590"/>
    </location>
</feature>
<evidence type="ECO:0000259" key="8">
    <source>
        <dbReference type="PROSITE" id="PS50006"/>
    </source>
</evidence>
<name>A0A1V8TMV2_9PEZI</name>
<feature type="compositionally biased region" description="Low complexity" evidence="7">
    <location>
        <begin position="531"/>
        <end position="544"/>
    </location>
</feature>
<feature type="region of interest" description="Disordered" evidence="7">
    <location>
        <begin position="783"/>
        <end position="802"/>
    </location>
</feature>
<dbReference type="InterPro" id="IPR008984">
    <property type="entry name" value="SMAD_FHA_dom_sf"/>
</dbReference>
<feature type="compositionally biased region" description="Polar residues" evidence="7">
    <location>
        <begin position="744"/>
        <end position="754"/>
    </location>
</feature>
<dbReference type="InParanoid" id="A0A1V8TMV2"/>
<dbReference type="InterPro" id="IPR000253">
    <property type="entry name" value="FHA_dom"/>
</dbReference>
<dbReference type="InterPro" id="IPR040227">
    <property type="entry name" value="Nibrin-rel"/>
</dbReference>
<evidence type="ECO:0000256" key="3">
    <source>
        <dbReference type="ARBA" id="ARBA00023204"/>
    </source>
</evidence>
<dbReference type="PANTHER" id="PTHR12162">
    <property type="entry name" value="NIBRIN-RELATED"/>
    <property type="match status" value="1"/>
</dbReference>
<comment type="caution">
    <text evidence="9">The sequence shown here is derived from an EMBL/GenBank/DDBJ whole genome shotgun (WGS) entry which is preliminary data.</text>
</comment>
<feature type="compositionally biased region" description="Basic and acidic residues" evidence="7">
    <location>
        <begin position="394"/>
        <end position="410"/>
    </location>
</feature>
<feature type="compositionally biased region" description="Polar residues" evidence="7">
    <location>
        <begin position="682"/>
        <end position="707"/>
    </location>
</feature>
<dbReference type="GO" id="GO:0030870">
    <property type="term" value="C:Mre11 complex"/>
    <property type="evidence" value="ECO:0007669"/>
    <property type="project" value="InterPro"/>
</dbReference>
<sequence>MWLLTHTGDLFDHKPLWLRPGTGHLLGRTSGRSPGGEVVRYINHKSVSRKHCTIHISPVKSGDSAHIHTRSEITITDGSKVGTFVNGEAVLKGSKVLDKSAASFTIRLGREYGESFVLEWRDVVFTCGNLTKSQKAKKDPLEEYRAVLESCDVKLVTEYVTNQTSHVVATKRNFTQGLQALLQGKWIIGYAFLEKLGEVSQRRGKDANGEDVVSLLEEDYEKYWPKEEEFITPPGSEPVPRMESMMKPDPRRVDMLAHFTFVFLSQAQYDNLMPVVTTGGGKAMLWEVETGVSEVEELLQHVAELAGVKERRRPRLTQTSGEGGVVVVRLQHRDDEWSVKFLQTMESELGQRSAEQNEFLDAILTLTPSDLRKPLPQASQQTNGSQTRDASAASRRDVASRRSLDRRDEDLAPTTQQQQPTPTETPQPIASKMPETSRKKTRHIVTTSRFKGFDDPDPSQFIRPASDSPEPSPAPSVQDVSINEPSQTLRNTQPNTRKRPAPPEPTAEEEEQAMMDSLLPGAAAMKRRKTAAAAGSTSARATPAPEVPATTVRKAKKEKELDVRAALEARRKAEDEARAADEEVLKQQLEGMDISAISAKVETFPLPARKPPPSRRNATEGPSERWDPAWNGRKNFKGFRRRGEAAPRLQKVMVSLVECERRGNGLGVEYWVDTAAPSTSSTLRKYQASQSQHTGTSQSRQPINPSSEDTDPSRFRRRVQASRQQDEELQSLHDVGAVMGMGGTPSQTLGTESQRNGRKRAADTTGGGAAKKARMVQSRLGAAVDVDEDEDDGLKFKRRKRG</sequence>
<dbReference type="AlphaFoldDB" id="A0A1V8TMV2"/>
<evidence type="ECO:0000313" key="10">
    <source>
        <dbReference type="Proteomes" id="UP000192596"/>
    </source>
</evidence>
<dbReference type="GO" id="GO:0003684">
    <property type="term" value="F:damaged DNA binding"/>
    <property type="evidence" value="ECO:0007669"/>
    <property type="project" value="TreeGrafter"/>
</dbReference>
<feature type="compositionally biased region" description="Low complexity" evidence="7">
    <location>
        <begin position="413"/>
        <end position="428"/>
    </location>
</feature>
<proteinExistence type="inferred from homology"/>
<feature type="domain" description="FHA" evidence="8">
    <location>
        <begin position="24"/>
        <end position="90"/>
    </location>
</feature>
<dbReference type="PANTHER" id="PTHR12162:SF0">
    <property type="entry name" value="NIBRIN"/>
    <property type="match status" value="1"/>
</dbReference>
<comment type="subcellular location">
    <subcellularLocation>
        <location evidence="1">Nucleus</location>
    </subcellularLocation>
</comment>
<dbReference type="Pfam" id="PF00498">
    <property type="entry name" value="FHA"/>
    <property type="match status" value="1"/>
</dbReference>
<keyword evidence="2" id="KW-0227">DNA damage</keyword>
<organism evidence="9 10">
    <name type="scientific">Cryoendolithus antarcticus</name>
    <dbReference type="NCBI Taxonomy" id="1507870"/>
    <lineage>
        <taxon>Eukaryota</taxon>
        <taxon>Fungi</taxon>
        <taxon>Dikarya</taxon>
        <taxon>Ascomycota</taxon>
        <taxon>Pezizomycotina</taxon>
        <taxon>Dothideomycetes</taxon>
        <taxon>Dothideomycetidae</taxon>
        <taxon>Cladosporiales</taxon>
        <taxon>Cladosporiaceae</taxon>
        <taxon>Cryoendolithus</taxon>
    </lineage>
</organism>
<evidence type="ECO:0000256" key="4">
    <source>
        <dbReference type="ARBA" id="ARBA00023242"/>
    </source>
</evidence>
<dbReference type="Gene3D" id="3.40.50.10980">
    <property type="entry name" value="Nibrin, BRCT2 domain"/>
    <property type="match status" value="1"/>
</dbReference>
<dbReference type="InterPro" id="IPR032429">
    <property type="entry name" value="Nibrin_BRCT2"/>
</dbReference>
<gene>
    <name evidence="9" type="ORF">B0A48_02171</name>
</gene>